<gene>
    <name evidence="2" type="ORF">GH266_09720</name>
</gene>
<dbReference type="AlphaFoldDB" id="A0A857C8D6"/>
<dbReference type="KEGG" id="siw:GH266_09720"/>
<evidence type="ECO:0000256" key="1">
    <source>
        <dbReference type="SAM" id="MobiDB-lite"/>
    </source>
</evidence>
<dbReference type="EMBL" id="CP046908">
    <property type="protein sequence ID" value="QGZ34772.1"/>
    <property type="molecule type" value="Genomic_DNA"/>
</dbReference>
<evidence type="ECO:0000313" key="2">
    <source>
        <dbReference type="EMBL" id="QGZ34772.1"/>
    </source>
</evidence>
<dbReference type="Proteomes" id="UP000435648">
    <property type="component" value="Chromosome"/>
</dbReference>
<evidence type="ECO:0000313" key="3">
    <source>
        <dbReference type="Proteomes" id="UP000435648"/>
    </source>
</evidence>
<sequence>MSFANWGKTKEQIEEEKAETEKFHREIREDLKAHSRKLHEENMERMRKSSEKQLKQWRLAQKGIYYEEF</sequence>
<proteinExistence type="predicted"/>
<dbReference type="RefSeq" id="WP_158193737.1">
    <property type="nucleotide sequence ID" value="NZ_CP046908.1"/>
</dbReference>
<organism evidence="2 3">
    <name type="scientific">Stappia indica</name>
    <dbReference type="NCBI Taxonomy" id="538381"/>
    <lineage>
        <taxon>Bacteria</taxon>
        <taxon>Pseudomonadati</taxon>
        <taxon>Pseudomonadota</taxon>
        <taxon>Alphaproteobacteria</taxon>
        <taxon>Hyphomicrobiales</taxon>
        <taxon>Stappiaceae</taxon>
        <taxon>Stappia</taxon>
    </lineage>
</organism>
<reference evidence="2 3" key="1">
    <citation type="submission" date="2019-12" db="EMBL/GenBank/DDBJ databases">
        <title>The genome of Stappia indica PHM037.</title>
        <authorList>
            <person name="Kacar D."/>
            <person name="Galan B."/>
            <person name="Canedo L."/>
            <person name="Rodriguez P."/>
            <person name="de la Calle F."/>
            <person name="Garcia J.L."/>
        </authorList>
    </citation>
    <scope>NUCLEOTIDE SEQUENCE [LARGE SCALE GENOMIC DNA]</scope>
    <source>
        <strain evidence="2 3">PHM037</strain>
    </source>
</reference>
<feature type="region of interest" description="Disordered" evidence="1">
    <location>
        <begin position="1"/>
        <end position="22"/>
    </location>
</feature>
<name>A0A857C8D6_9HYPH</name>
<accession>A0A857C8D6</accession>
<protein>
    <submittedName>
        <fullName evidence="2">Uncharacterized protein</fullName>
    </submittedName>
</protein>